<comment type="pathway">
    <text evidence="3">Protein modification; protein glycosylation.</text>
</comment>
<evidence type="ECO:0000256" key="9">
    <source>
        <dbReference type="ARBA" id="ARBA00022968"/>
    </source>
</evidence>
<organism evidence="22 23">
    <name type="scientific">Dinothrombium tinctorium</name>
    <dbReference type="NCBI Taxonomy" id="1965070"/>
    <lineage>
        <taxon>Eukaryota</taxon>
        <taxon>Metazoa</taxon>
        <taxon>Ecdysozoa</taxon>
        <taxon>Arthropoda</taxon>
        <taxon>Chelicerata</taxon>
        <taxon>Arachnida</taxon>
        <taxon>Acari</taxon>
        <taxon>Acariformes</taxon>
        <taxon>Trombidiformes</taxon>
        <taxon>Prostigmata</taxon>
        <taxon>Anystina</taxon>
        <taxon>Parasitengona</taxon>
        <taxon>Trombidioidea</taxon>
        <taxon>Trombidiidae</taxon>
        <taxon>Dinothrombium</taxon>
    </lineage>
</organism>
<gene>
    <name evidence="22" type="ORF">B4U79_04368</name>
</gene>
<evidence type="ECO:0000256" key="12">
    <source>
        <dbReference type="ARBA" id="ARBA00023136"/>
    </source>
</evidence>
<dbReference type="Gene3D" id="3.90.1480.20">
    <property type="entry name" value="Glycosyl transferase family 29"/>
    <property type="match status" value="1"/>
</dbReference>
<comment type="similarity">
    <text evidence="4">Belongs to the glycosyltransferase 29 family.</text>
</comment>
<evidence type="ECO:0000256" key="20">
    <source>
        <dbReference type="ARBA" id="ARBA00080062"/>
    </source>
</evidence>
<proteinExistence type="inferred from homology"/>
<dbReference type="GO" id="GO:0032580">
    <property type="term" value="C:Golgi cisterna membrane"/>
    <property type="evidence" value="ECO:0007669"/>
    <property type="project" value="UniProtKB-SubCell"/>
</dbReference>
<dbReference type="FunFam" id="3.90.1480.20:FF:000012">
    <property type="entry name" value="ST6 beta-galactoside alpha-2,6-sialyltransferase 1"/>
    <property type="match status" value="1"/>
</dbReference>
<feature type="disulfide bond" evidence="21">
    <location>
        <begin position="141"/>
        <end position="293"/>
    </location>
</feature>
<keyword evidence="13" id="KW-1015">Disulfide bond</keyword>
<reference evidence="22 23" key="1">
    <citation type="journal article" date="2018" name="Gigascience">
        <title>Genomes of trombidid mites reveal novel predicted allergens and laterally-transferred genes associated with secondary metabolism.</title>
        <authorList>
            <person name="Dong X."/>
            <person name="Chaisiri K."/>
            <person name="Xia D."/>
            <person name="Armstrong S.D."/>
            <person name="Fang Y."/>
            <person name="Donnelly M.J."/>
            <person name="Kadowaki T."/>
            <person name="McGarry J.W."/>
            <person name="Darby A.C."/>
            <person name="Makepeace B.L."/>
        </authorList>
    </citation>
    <scope>NUCLEOTIDE SEQUENCE [LARGE SCALE GENOMIC DNA]</scope>
    <source>
        <strain evidence="22">UoL-WK</strain>
    </source>
</reference>
<evidence type="ECO:0000256" key="8">
    <source>
        <dbReference type="ARBA" id="ARBA00022692"/>
    </source>
</evidence>
<dbReference type="CDD" id="cd23968">
    <property type="entry name" value="GT29_ST6GAL1_2"/>
    <property type="match status" value="1"/>
</dbReference>
<name>A0A3S3PZS6_9ACAR</name>
<comment type="subcellular location">
    <subcellularLocation>
        <location evidence="1">Golgi apparatus</location>
        <location evidence="1">Golgi stack membrane</location>
        <topology evidence="1">Single-pass type II membrane protein</topology>
    </subcellularLocation>
    <subcellularLocation>
        <location evidence="2">Secreted</location>
    </subcellularLocation>
</comment>
<evidence type="ECO:0000256" key="14">
    <source>
        <dbReference type="ARBA" id="ARBA00023180"/>
    </source>
</evidence>
<keyword evidence="6 22" id="KW-0328">Glycosyltransferase</keyword>
<evidence type="ECO:0000256" key="15">
    <source>
        <dbReference type="ARBA" id="ARBA00034249"/>
    </source>
</evidence>
<evidence type="ECO:0000256" key="7">
    <source>
        <dbReference type="ARBA" id="ARBA00022679"/>
    </source>
</evidence>
<evidence type="ECO:0000313" key="22">
    <source>
        <dbReference type="EMBL" id="RWS11206.1"/>
    </source>
</evidence>
<dbReference type="InterPro" id="IPR038578">
    <property type="entry name" value="GT29-like_sf"/>
</dbReference>
<dbReference type="AlphaFoldDB" id="A0A3S3PZS6"/>
<evidence type="ECO:0000256" key="10">
    <source>
        <dbReference type="ARBA" id="ARBA00022989"/>
    </source>
</evidence>
<keyword evidence="10" id="KW-1133">Transmembrane helix</keyword>
<keyword evidence="14" id="KW-0325">Glycoprotein</keyword>
<keyword evidence="5" id="KW-0964">Secreted</keyword>
<protein>
    <recommendedName>
        <fullName evidence="17">Beta-galactoside alpha-2,6-sialyltransferase 1</fullName>
        <ecNumber evidence="16">2.4.3.1</ecNumber>
    </recommendedName>
    <alternativeName>
        <fullName evidence="20">CMP-N-acetylneuraminate-beta-galactosamide-alpha-2,6-sialyltransferase 1</fullName>
    </alternativeName>
    <alternativeName>
        <fullName evidence="19">ST6Gal I</fullName>
    </alternativeName>
    <alternativeName>
        <fullName evidence="18">Sialyltransferase 1</fullName>
    </alternativeName>
</protein>
<evidence type="ECO:0000256" key="6">
    <source>
        <dbReference type="ARBA" id="ARBA00022676"/>
    </source>
</evidence>
<dbReference type="InterPro" id="IPR001675">
    <property type="entry name" value="Glyco_trans_29"/>
</dbReference>
<dbReference type="EMBL" id="NCKU01001805">
    <property type="protein sequence ID" value="RWS11206.1"/>
    <property type="molecule type" value="Genomic_DNA"/>
</dbReference>
<evidence type="ECO:0000313" key="23">
    <source>
        <dbReference type="Proteomes" id="UP000285301"/>
    </source>
</evidence>
<keyword evidence="12" id="KW-0472">Membrane</keyword>
<dbReference type="PANTHER" id="PTHR46059">
    <property type="entry name" value="BETA-GALACTOSIDE ALPHA-2,6-SIALYLTRANSFERASE"/>
    <property type="match status" value="1"/>
</dbReference>
<evidence type="ECO:0000256" key="1">
    <source>
        <dbReference type="ARBA" id="ARBA00004447"/>
    </source>
</evidence>
<evidence type="ECO:0000256" key="13">
    <source>
        <dbReference type="ARBA" id="ARBA00023157"/>
    </source>
</evidence>
<keyword evidence="11" id="KW-0333">Golgi apparatus</keyword>
<evidence type="ECO:0000256" key="18">
    <source>
        <dbReference type="ARBA" id="ARBA00076526"/>
    </source>
</evidence>
<evidence type="ECO:0000256" key="17">
    <source>
        <dbReference type="ARBA" id="ARBA00069321"/>
    </source>
</evidence>
<evidence type="ECO:0000256" key="21">
    <source>
        <dbReference type="PIRSR" id="PIRSR005557-2"/>
    </source>
</evidence>
<keyword evidence="8" id="KW-0812">Transmembrane</keyword>
<dbReference type="PIRSF" id="PIRSF005557">
    <property type="entry name" value="Sialyl_trans"/>
    <property type="match status" value="1"/>
</dbReference>
<evidence type="ECO:0000256" key="11">
    <source>
        <dbReference type="ARBA" id="ARBA00023034"/>
    </source>
</evidence>
<dbReference type="EC" id="2.4.3.1" evidence="16"/>
<dbReference type="STRING" id="1965070.A0A3S3PZS6"/>
<evidence type="ECO:0000256" key="5">
    <source>
        <dbReference type="ARBA" id="ARBA00022525"/>
    </source>
</evidence>
<keyword evidence="23" id="KW-1185">Reference proteome</keyword>
<comment type="catalytic activity">
    <reaction evidence="15">
        <text>a beta-D-galactoside + CMP-N-acetyl-beta-neuraminate = an N-acetyl-alpha-neuraminyl-(2-&gt;6)-beta-D-galactosyl derivative + CMP + H(+)</text>
        <dbReference type="Rhea" id="RHEA:52104"/>
        <dbReference type="ChEBI" id="CHEBI:15378"/>
        <dbReference type="ChEBI" id="CHEBI:28034"/>
        <dbReference type="ChEBI" id="CHEBI:57812"/>
        <dbReference type="ChEBI" id="CHEBI:60377"/>
        <dbReference type="ChEBI" id="CHEBI:136398"/>
        <dbReference type="EC" id="2.4.3.1"/>
    </reaction>
</comment>
<evidence type="ECO:0000256" key="3">
    <source>
        <dbReference type="ARBA" id="ARBA00004922"/>
    </source>
</evidence>
<dbReference type="Proteomes" id="UP000285301">
    <property type="component" value="Unassembled WGS sequence"/>
</dbReference>
<comment type="caution">
    <text evidence="22">The sequence shown here is derived from an EMBL/GenBank/DDBJ whole genome shotgun (WGS) entry which is preliminary data.</text>
</comment>
<evidence type="ECO:0000256" key="2">
    <source>
        <dbReference type="ARBA" id="ARBA00004613"/>
    </source>
</evidence>
<dbReference type="Pfam" id="PF00777">
    <property type="entry name" value="Glyco_transf_29"/>
    <property type="match status" value="1"/>
</dbReference>
<dbReference type="GO" id="GO:0097503">
    <property type="term" value="P:sialylation"/>
    <property type="evidence" value="ECO:0007669"/>
    <property type="project" value="TreeGrafter"/>
</dbReference>
<dbReference type="InterPro" id="IPR012163">
    <property type="entry name" value="Sialyl_trans"/>
</dbReference>
<evidence type="ECO:0000256" key="16">
    <source>
        <dbReference type="ARBA" id="ARBA00034329"/>
    </source>
</evidence>
<dbReference type="GO" id="GO:0003835">
    <property type="term" value="F:beta-galactoside alpha-2,6-sialyltransferase activity"/>
    <property type="evidence" value="ECO:0007669"/>
    <property type="project" value="UniProtKB-EC"/>
</dbReference>
<keyword evidence="9" id="KW-0735">Signal-anchor</keyword>
<dbReference type="GO" id="GO:0005576">
    <property type="term" value="C:extracellular region"/>
    <property type="evidence" value="ECO:0007669"/>
    <property type="project" value="UniProtKB-SubCell"/>
</dbReference>
<evidence type="ECO:0000256" key="4">
    <source>
        <dbReference type="ARBA" id="ARBA00006003"/>
    </source>
</evidence>
<evidence type="ECO:0000256" key="19">
    <source>
        <dbReference type="ARBA" id="ARBA00076676"/>
    </source>
</evidence>
<dbReference type="PANTHER" id="PTHR46059:SF1">
    <property type="entry name" value="BETA-GALACTOSIDE ALPHA-2,6-SIALYLTRANSFERASE"/>
    <property type="match status" value="1"/>
</dbReference>
<keyword evidence="7 22" id="KW-0808">Transferase</keyword>
<sequence length="360" mass="41379">MVINARTMIQSQQKLKNNNNKQLQIDSEMIVFRESSSNSKLKYENELRSRMSSYINHLFAKLRRSEMQSTSVLFNRNQDNRYNVTFTGRKGSRDPSVETLCKINFDSLTNINELNNRLNRCLPKLSLKNFLSLDRLKRTKCAMVTNAASLLHSKKGEEIDSHDVVLRFNDAPTFGYERDVGSKTTLRILNSQVVSNSSFNVSNSKLYQNTILLVWDPSDYAVNLSKWFTSPDHNFFPNYCKAREAAPDLPFYIIHPKVLWKSWDVLQESTLNKIAKNPPSSGFIGLILLLKMCRYVTVYEYLPSIRLTEKCHYYDNSTGLGCTLGDWHPLATEKLYTIGLNRASDYEVFVEGKVEINGCS</sequence>
<accession>A0A3S3PZS6</accession>
<dbReference type="OrthoDB" id="10264956at2759"/>